<keyword evidence="7 12" id="KW-0326">Glycosidase</keyword>
<dbReference type="EC" id="3.2.1.21" evidence="3 12"/>
<evidence type="ECO:0000256" key="11">
    <source>
        <dbReference type="PROSITE-ProRule" id="PRU10055"/>
    </source>
</evidence>
<dbReference type="PROSITE" id="PS00653">
    <property type="entry name" value="GLYCOSYL_HYDROL_F1_2"/>
    <property type="match status" value="1"/>
</dbReference>
<keyword evidence="6" id="KW-0119">Carbohydrate metabolism</keyword>
<dbReference type="Gene3D" id="3.20.20.80">
    <property type="entry name" value="Glycosidases"/>
    <property type="match status" value="1"/>
</dbReference>
<dbReference type="PANTHER" id="PTHR10353">
    <property type="entry name" value="GLYCOSYL HYDROLASE"/>
    <property type="match status" value="1"/>
</dbReference>
<evidence type="ECO:0000256" key="3">
    <source>
        <dbReference type="ARBA" id="ARBA00012744"/>
    </source>
</evidence>
<feature type="active site" description="Nucleophile" evidence="9 11">
    <location>
        <position position="374"/>
    </location>
</feature>
<sequence>MSMSVLGEEVTAGLEFPPGFRWGVSTAAFQIEGATTVDGRTDSIWDAFCRRPGAVVGGDTGDPAADHYHRFRDDVALMAELGLGVYRFSVAWSRVRPDGGAVNPKGLDFYERLVDALLERGITPWATLYHFDLPQALEEDGGWANRDTAYRFAGFAEAAAERLGDRVPFWSTLNEPWCSAFLGYAKGIHAPGRQESRAAVASAHHLLLAHGLGLAEIRRYAPDAESGITLNLYPVRAEDESSAADLDAARRVDGLQNRLFLDPVLRGQYPDDLLADLEPFGFGDHVRDGDLELIGAPIDQMGINYYRGYEVTGTLRPGVEPGGLEWVGADGIGFVPDVAASVTHSGWSVQPDGLAETLVRVHREYPAVPLYVTENGAAYPDSMRPDGWIDDVERVEFLAAHLRAAHAALARGVDLRGFSYWSLLDNFEWAEGYSKRFGLVHVDYGSQVRTLKRSAHFYAQVIRDNAVPGTPA</sequence>
<evidence type="ECO:0000256" key="6">
    <source>
        <dbReference type="ARBA" id="ARBA00023277"/>
    </source>
</evidence>
<keyword evidence="14" id="KW-1185">Reference proteome</keyword>
<reference evidence="13 14" key="1">
    <citation type="submission" date="2020-07" db="EMBL/GenBank/DDBJ databases">
        <title>Sequencing the genomes of 1000 actinobacteria strains.</title>
        <authorList>
            <person name="Klenk H.-P."/>
        </authorList>
    </citation>
    <scope>NUCLEOTIDE SEQUENCE [LARGE SCALE GENOMIC DNA]</scope>
    <source>
        <strain evidence="13 14">DSM 104006</strain>
    </source>
</reference>
<evidence type="ECO:0000256" key="9">
    <source>
        <dbReference type="PIRSR" id="PIRSR617736-1"/>
    </source>
</evidence>
<evidence type="ECO:0000313" key="14">
    <source>
        <dbReference type="Proteomes" id="UP000549616"/>
    </source>
</evidence>
<evidence type="ECO:0000256" key="5">
    <source>
        <dbReference type="ARBA" id="ARBA00023001"/>
    </source>
</evidence>
<dbReference type="InterPro" id="IPR018120">
    <property type="entry name" value="Glyco_hydro_1_AS"/>
</dbReference>
<proteinExistence type="inferred from homology"/>
<evidence type="ECO:0000256" key="1">
    <source>
        <dbReference type="ARBA" id="ARBA00000448"/>
    </source>
</evidence>
<dbReference type="InterPro" id="IPR017736">
    <property type="entry name" value="Glyco_hydro_1_beta-glucosidase"/>
</dbReference>
<dbReference type="PRINTS" id="PR00131">
    <property type="entry name" value="GLHYDRLASE1"/>
</dbReference>
<dbReference type="InterPro" id="IPR001360">
    <property type="entry name" value="Glyco_hydro_1"/>
</dbReference>
<name>A0A853AVX0_9PSEU</name>
<dbReference type="FunFam" id="3.20.20.80:FF:000004">
    <property type="entry name" value="Beta-glucosidase 6-phospho-beta-glucosidase"/>
    <property type="match status" value="1"/>
</dbReference>
<dbReference type="GO" id="GO:0008422">
    <property type="term" value="F:beta-glucosidase activity"/>
    <property type="evidence" value="ECO:0007669"/>
    <property type="project" value="UniProtKB-EC"/>
</dbReference>
<evidence type="ECO:0000256" key="12">
    <source>
        <dbReference type="RuleBase" id="RU361175"/>
    </source>
</evidence>
<dbReference type="EMBL" id="JACCFK010000001">
    <property type="protein sequence ID" value="NYI86777.1"/>
    <property type="molecule type" value="Genomic_DNA"/>
</dbReference>
<feature type="binding site" evidence="10">
    <location>
        <position position="174"/>
    </location>
    <ligand>
        <name>substrate</name>
    </ligand>
</feature>
<dbReference type="AlphaFoldDB" id="A0A853AVX0"/>
<keyword evidence="5" id="KW-0136">Cellulose degradation</keyword>
<evidence type="ECO:0000313" key="13">
    <source>
        <dbReference type="EMBL" id="NYI86777.1"/>
    </source>
</evidence>
<feature type="binding site" evidence="10">
    <location>
        <position position="130"/>
    </location>
    <ligand>
        <name>substrate</name>
    </ligand>
</feature>
<feature type="active site" description="Proton donor" evidence="9">
    <location>
        <position position="175"/>
    </location>
</feature>
<dbReference type="PROSITE" id="PS00572">
    <property type="entry name" value="GLYCOSYL_HYDROL_F1_1"/>
    <property type="match status" value="1"/>
</dbReference>
<feature type="binding site" evidence="10">
    <location>
        <position position="30"/>
    </location>
    <ligand>
        <name>substrate</name>
    </ligand>
</feature>
<feature type="binding site" evidence="10">
    <location>
        <begin position="428"/>
        <end position="429"/>
    </location>
    <ligand>
        <name>substrate</name>
    </ligand>
</feature>
<comment type="similarity">
    <text evidence="2 12">Belongs to the glycosyl hydrolase 1 family.</text>
</comment>
<gene>
    <name evidence="13" type="ORF">HNR02_000100</name>
</gene>
<keyword evidence="4 12" id="KW-0378">Hydrolase</keyword>
<dbReference type="Pfam" id="PF00232">
    <property type="entry name" value="Glyco_hydro_1"/>
    <property type="match status" value="1"/>
</dbReference>
<evidence type="ECO:0000256" key="7">
    <source>
        <dbReference type="ARBA" id="ARBA00023295"/>
    </source>
</evidence>
<evidence type="ECO:0000256" key="10">
    <source>
        <dbReference type="PIRSR" id="PIRSR617736-2"/>
    </source>
</evidence>
<comment type="catalytic activity">
    <reaction evidence="1 12">
        <text>Hydrolysis of terminal, non-reducing beta-D-glucosyl residues with release of beta-D-glucose.</text>
        <dbReference type="EC" id="3.2.1.21"/>
    </reaction>
</comment>
<dbReference type="NCBIfam" id="TIGR03356">
    <property type="entry name" value="BGL"/>
    <property type="match status" value="1"/>
</dbReference>
<dbReference type="Proteomes" id="UP000549616">
    <property type="component" value="Unassembled WGS sequence"/>
</dbReference>
<comment type="caution">
    <text evidence="13">The sequence shown here is derived from an EMBL/GenBank/DDBJ whole genome shotgun (WGS) entry which is preliminary data.</text>
</comment>
<dbReference type="SUPFAM" id="SSF51445">
    <property type="entry name" value="(Trans)glycosidases"/>
    <property type="match status" value="1"/>
</dbReference>
<dbReference type="PANTHER" id="PTHR10353:SF36">
    <property type="entry name" value="LP05116P"/>
    <property type="match status" value="1"/>
</dbReference>
<keyword evidence="8" id="KW-0624">Polysaccharide degradation</keyword>
<protein>
    <recommendedName>
        <fullName evidence="3 12">Beta-glucosidase</fullName>
        <ecNumber evidence="3 12">3.2.1.21</ecNumber>
    </recommendedName>
</protein>
<dbReference type="GO" id="GO:0030245">
    <property type="term" value="P:cellulose catabolic process"/>
    <property type="evidence" value="ECO:0007669"/>
    <property type="project" value="UniProtKB-KW"/>
</dbReference>
<dbReference type="InterPro" id="IPR017853">
    <property type="entry name" value="GH"/>
</dbReference>
<dbReference type="InterPro" id="IPR033132">
    <property type="entry name" value="GH_1_N_CS"/>
</dbReference>
<evidence type="ECO:0000256" key="8">
    <source>
        <dbReference type="ARBA" id="ARBA00023326"/>
    </source>
</evidence>
<accession>A0A853AVX0</accession>
<feature type="binding site" evidence="10">
    <location>
        <position position="306"/>
    </location>
    <ligand>
        <name>substrate</name>
    </ligand>
</feature>
<organism evidence="13 14">
    <name type="scientific">Amycolatopsis endophytica</name>
    <dbReference type="NCBI Taxonomy" id="860233"/>
    <lineage>
        <taxon>Bacteria</taxon>
        <taxon>Bacillati</taxon>
        <taxon>Actinomycetota</taxon>
        <taxon>Actinomycetes</taxon>
        <taxon>Pseudonocardiales</taxon>
        <taxon>Pseudonocardiaceae</taxon>
        <taxon>Amycolatopsis</taxon>
    </lineage>
</organism>
<evidence type="ECO:0000256" key="2">
    <source>
        <dbReference type="ARBA" id="ARBA00010838"/>
    </source>
</evidence>
<feature type="binding site" evidence="10">
    <location>
        <position position="421"/>
    </location>
    <ligand>
        <name>substrate</name>
    </ligand>
</feature>
<evidence type="ECO:0000256" key="4">
    <source>
        <dbReference type="ARBA" id="ARBA00022801"/>
    </source>
</evidence>
<dbReference type="GO" id="GO:0005829">
    <property type="term" value="C:cytosol"/>
    <property type="evidence" value="ECO:0007669"/>
    <property type="project" value="TreeGrafter"/>
</dbReference>